<comment type="cofactor">
    <cofactor evidence="1">
        <name>Zn(2+)</name>
        <dbReference type="ChEBI" id="CHEBI:29105"/>
    </cofactor>
</comment>
<evidence type="ECO:0000256" key="4">
    <source>
        <dbReference type="ARBA" id="ARBA00022723"/>
    </source>
</evidence>
<keyword evidence="5 9" id="KW-0732">Signal</keyword>
<dbReference type="EMBL" id="KB932208">
    <property type="protein sequence ID" value="KCV68744.1"/>
    <property type="molecule type" value="Genomic_DNA"/>
</dbReference>
<dbReference type="GO" id="GO:0004177">
    <property type="term" value="F:aminopeptidase activity"/>
    <property type="evidence" value="ECO:0007669"/>
    <property type="project" value="UniProtKB-KW"/>
</dbReference>
<gene>
    <name evidence="11" type="ORF">H696_05030</name>
</gene>
<reference evidence="11" key="1">
    <citation type="submission" date="2013-04" db="EMBL/GenBank/DDBJ databases">
        <title>The Genome Sequence of Fonticula alba ATCC 38817.</title>
        <authorList>
            <consortium name="The Broad Institute Genomics Platform"/>
            <person name="Russ C."/>
            <person name="Cuomo C."/>
            <person name="Burger G."/>
            <person name="Gray M.W."/>
            <person name="Holland P.W.H."/>
            <person name="King N."/>
            <person name="Lang F.B.F."/>
            <person name="Roger A.J."/>
            <person name="Ruiz-Trillo I."/>
            <person name="Brown M."/>
            <person name="Walker B."/>
            <person name="Young S."/>
            <person name="Zeng Q."/>
            <person name="Gargeya S."/>
            <person name="Fitzgerald M."/>
            <person name="Haas B."/>
            <person name="Abouelleil A."/>
            <person name="Allen A.W."/>
            <person name="Alvarado L."/>
            <person name="Arachchi H.M."/>
            <person name="Berlin A.M."/>
            <person name="Chapman S.B."/>
            <person name="Gainer-Dewar J."/>
            <person name="Goldberg J."/>
            <person name="Griggs A."/>
            <person name="Gujja S."/>
            <person name="Hansen M."/>
            <person name="Howarth C."/>
            <person name="Imamovic A."/>
            <person name="Ireland A."/>
            <person name="Larimer J."/>
            <person name="McCowan C."/>
            <person name="Murphy C."/>
            <person name="Pearson M."/>
            <person name="Poon T.W."/>
            <person name="Priest M."/>
            <person name="Roberts A."/>
            <person name="Saif S."/>
            <person name="Shea T."/>
            <person name="Sisk P."/>
            <person name="Sykes S."/>
            <person name="Wortman J."/>
            <person name="Nusbaum C."/>
            <person name="Birren B."/>
        </authorList>
    </citation>
    <scope>NUCLEOTIDE SEQUENCE [LARGE SCALE GENOMIC DNA]</scope>
    <source>
        <strain evidence="11">ATCC 38817</strain>
    </source>
</reference>
<protein>
    <recommendedName>
        <fullName evidence="10">Peptidase M28 domain-containing protein</fullName>
    </recommendedName>
</protein>
<dbReference type="GO" id="GO:0006508">
    <property type="term" value="P:proteolysis"/>
    <property type="evidence" value="ECO:0007669"/>
    <property type="project" value="UniProtKB-KW"/>
</dbReference>
<dbReference type="InterPro" id="IPR045175">
    <property type="entry name" value="M28_fam"/>
</dbReference>
<evidence type="ECO:0000256" key="5">
    <source>
        <dbReference type="ARBA" id="ARBA00022729"/>
    </source>
</evidence>
<evidence type="ECO:0000256" key="2">
    <source>
        <dbReference type="ARBA" id="ARBA00022438"/>
    </source>
</evidence>
<dbReference type="AlphaFoldDB" id="A0A058Z370"/>
<dbReference type="OrthoDB" id="2214at2759"/>
<dbReference type="eggNOG" id="KOG2195">
    <property type="taxonomic scope" value="Eukaryota"/>
</dbReference>
<dbReference type="OMA" id="GMLQQDM"/>
<dbReference type="GeneID" id="20529755"/>
<keyword evidence="2" id="KW-0031">Aminopeptidase</keyword>
<organism evidence="11">
    <name type="scientific">Fonticula alba</name>
    <name type="common">Slime mold</name>
    <dbReference type="NCBI Taxonomy" id="691883"/>
    <lineage>
        <taxon>Eukaryota</taxon>
        <taxon>Rotosphaerida</taxon>
        <taxon>Fonticulaceae</taxon>
        <taxon>Fonticula</taxon>
    </lineage>
</organism>
<feature type="chain" id="PRO_5001566617" description="Peptidase M28 domain-containing protein" evidence="9">
    <location>
        <begin position="23"/>
        <end position="368"/>
    </location>
</feature>
<name>A0A058Z370_FONAL</name>
<evidence type="ECO:0000256" key="3">
    <source>
        <dbReference type="ARBA" id="ARBA00022670"/>
    </source>
</evidence>
<feature type="signal peptide" evidence="9">
    <location>
        <begin position="1"/>
        <end position="22"/>
    </location>
</feature>
<keyword evidence="3" id="KW-0645">Protease</keyword>
<sequence length="368" mass="40833">MLGKLLSVGLAALLSISSVASATTAPAPGARLIATSDTERQWMTESQVFDLIRRDVHFRDISDIEEYATGAVVPTPQAAMPIPTSLEYQAEVVELHQSIDMHRYLQKLTTFTSFHTRYYESPSGVESTMWLLEEINAATQNGTLPYVEVETFEHRFAQPSIIVRFNGTSKRDKDIVILGSHLDSINTASPATGRAPGADDDGSGTMTLLEIVRILVDHQFRPYLTLEFHFYAAEEVGLLGSAGVAKAYYEKGTIVRGMSQYDMTGYSGYGKIGLIRDYTDPDLGDFLAKLIDEYLLITYEDSLCGYGCSDHASWNNFGYRSIFTFEAPFGKHSPFIHTVNDTVDNIDLNYAKEFVKLGLAFAVEMSFP</sequence>
<dbReference type="GO" id="GO:0008235">
    <property type="term" value="F:metalloexopeptidase activity"/>
    <property type="evidence" value="ECO:0007669"/>
    <property type="project" value="InterPro"/>
</dbReference>
<dbReference type="PROSITE" id="PS00018">
    <property type="entry name" value="EF_HAND_1"/>
    <property type="match status" value="1"/>
</dbReference>
<evidence type="ECO:0000256" key="9">
    <source>
        <dbReference type="SAM" id="SignalP"/>
    </source>
</evidence>
<keyword evidence="6" id="KW-0378">Hydrolase</keyword>
<evidence type="ECO:0000256" key="7">
    <source>
        <dbReference type="ARBA" id="ARBA00022833"/>
    </source>
</evidence>
<feature type="domain" description="Peptidase M28" evidence="10">
    <location>
        <begin position="161"/>
        <end position="359"/>
    </location>
</feature>
<comment type="similarity">
    <text evidence="8">Belongs to the peptidase M28 family. M28E subfamily.</text>
</comment>
<evidence type="ECO:0000256" key="6">
    <source>
        <dbReference type="ARBA" id="ARBA00022801"/>
    </source>
</evidence>
<accession>A0A058Z370</accession>
<dbReference type="InterPro" id="IPR007484">
    <property type="entry name" value="Peptidase_M28"/>
</dbReference>
<evidence type="ECO:0000256" key="8">
    <source>
        <dbReference type="ARBA" id="ARBA00043962"/>
    </source>
</evidence>
<dbReference type="Gene3D" id="3.40.630.10">
    <property type="entry name" value="Zn peptidases"/>
    <property type="match status" value="1"/>
</dbReference>
<dbReference type="PANTHER" id="PTHR12147">
    <property type="entry name" value="METALLOPEPTIDASE M28 FAMILY MEMBER"/>
    <property type="match status" value="1"/>
</dbReference>
<dbReference type="Pfam" id="PF04389">
    <property type="entry name" value="Peptidase_M28"/>
    <property type="match status" value="1"/>
</dbReference>
<dbReference type="Proteomes" id="UP000030693">
    <property type="component" value="Unassembled WGS sequence"/>
</dbReference>
<keyword evidence="7" id="KW-0862">Zinc</keyword>
<dbReference type="InterPro" id="IPR018247">
    <property type="entry name" value="EF_Hand_1_Ca_BS"/>
</dbReference>
<keyword evidence="4" id="KW-0479">Metal-binding</keyword>
<dbReference type="PANTHER" id="PTHR12147:SF56">
    <property type="entry name" value="AMINOPEPTIDASE YDR415C-RELATED"/>
    <property type="match status" value="1"/>
</dbReference>
<proteinExistence type="inferred from homology"/>
<evidence type="ECO:0000313" key="11">
    <source>
        <dbReference type="EMBL" id="KCV68744.1"/>
    </source>
</evidence>
<evidence type="ECO:0000313" key="12">
    <source>
        <dbReference type="Proteomes" id="UP000030693"/>
    </source>
</evidence>
<dbReference type="STRING" id="691883.A0A058Z370"/>
<dbReference type="SUPFAM" id="SSF53187">
    <property type="entry name" value="Zn-dependent exopeptidases"/>
    <property type="match status" value="1"/>
</dbReference>
<keyword evidence="12" id="KW-1185">Reference proteome</keyword>
<dbReference type="RefSeq" id="XP_009497176.1">
    <property type="nucleotide sequence ID" value="XM_009498901.1"/>
</dbReference>
<evidence type="ECO:0000259" key="10">
    <source>
        <dbReference type="Pfam" id="PF04389"/>
    </source>
</evidence>
<evidence type="ECO:0000256" key="1">
    <source>
        <dbReference type="ARBA" id="ARBA00001947"/>
    </source>
</evidence>
<dbReference type="GO" id="GO:0046872">
    <property type="term" value="F:metal ion binding"/>
    <property type="evidence" value="ECO:0007669"/>
    <property type="project" value="UniProtKB-KW"/>
</dbReference>